<sequence length="188" mass="22167">MVKLLTIYKNKLMKGVDIMNDLAGFEGLIYSRDELKGELQEKREKQREFAKTIKQFNYTVTESKDALLQRKPVFTTFEELGEEELGAFYIAGYNVQPFQEFESEGNTYVVYAIQLKLDDYKDLDDLEDLSEAVDELHNHLEWRDIEPLVRYCALYNHSAKGVFRRKFIALLREILKDKPELKELLKLK</sequence>
<accession>A0A8H9ENA7</accession>
<name>A0A8H9ENA7_STAPS</name>
<comment type="caution">
    <text evidence="1">The sequence shown here is derived from an EMBL/GenBank/DDBJ whole genome shotgun (WGS) entry which is preliminary data.</text>
</comment>
<dbReference type="AlphaFoldDB" id="A0A8H9ENA7"/>
<organism evidence="1 2">
    <name type="scientific">Staphylococcus pseudintermedius</name>
    <dbReference type="NCBI Taxonomy" id="283734"/>
    <lineage>
        <taxon>Bacteria</taxon>
        <taxon>Bacillati</taxon>
        <taxon>Bacillota</taxon>
        <taxon>Bacilli</taxon>
        <taxon>Bacillales</taxon>
        <taxon>Staphylococcaceae</taxon>
        <taxon>Staphylococcus</taxon>
        <taxon>Staphylococcus intermedius group</taxon>
    </lineage>
</organism>
<protein>
    <submittedName>
        <fullName evidence="1">Uncharacterized protein</fullName>
    </submittedName>
</protein>
<dbReference type="Proteomes" id="UP000600220">
    <property type="component" value="Unassembled WGS sequence"/>
</dbReference>
<gene>
    <name evidence="1" type="ORF">EGV54_00145</name>
</gene>
<keyword evidence="2" id="KW-1185">Reference proteome</keyword>
<proteinExistence type="predicted"/>
<evidence type="ECO:0000313" key="2">
    <source>
        <dbReference type="Proteomes" id="UP000600220"/>
    </source>
</evidence>
<evidence type="ECO:0000313" key="1">
    <source>
        <dbReference type="EMBL" id="EGQ4383512.1"/>
    </source>
</evidence>
<dbReference type="EMBL" id="AAXKXX010000001">
    <property type="protein sequence ID" value="EGQ4383512.1"/>
    <property type="molecule type" value="Genomic_DNA"/>
</dbReference>
<reference evidence="1 2" key="1">
    <citation type="submission" date="2018-11" db="EMBL/GenBank/DDBJ databases">
        <authorList>
            <consortium name="Veterinary Laboratory Investigation and Response Network"/>
        </authorList>
    </citation>
    <scope>NUCLEOTIDE SEQUENCE [LARGE SCALE GENOMIC DNA]</scope>
    <source>
        <strain evidence="1 2">SPSE-18-VL-LA-PA-Ryan-0021</strain>
    </source>
</reference>